<proteinExistence type="inferred from homology"/>
<dbReference type="PANTHER" id="PTHR46417">
    <property type="entry name" value="TRNA (GUANINE-N(1)-)-METHYLTRANSFERASE"/>
    <property type="match status" value="1"/>
</dbReference>
<dbReference type="Pfam" id="PF01746">
    <property type="entry name" value="tRNA_m1G_MT"/>
    <property type="match status" value="1"/>
</dbReference>
<comment type="subunit">
    <text evidence="4 15 17">Homodimer.</text>
</comment>
<dbReference type="eggNOG" id="COG0336">
    <property type="taxonomic scope" value="Bacteria"/>
</dbReference>
<dbReference type="AlphaFoldDB" id="B8KXD2"/>
<evidence type="ECO:0000256" key="4">
    <source>
        <dbReference type="ARBA" id="ARBA00011738"/>
    </source>
</evidence>
<evidence type="ECO:0000256" key="9">
    <source>
        <dbReference type="ARBA" id="ARBA00022679"/>
    </source>
</evidence>
<dbReference type="STRING" id="565045.NOR51B_2531"/>
<dbReference type="CDD" id="cd18080">
    <property type="entry name" value="TrmD-like"/>
    <property type="match status" value="1"/>
</dbReference>
<evidence type="ECO:0000256" key="5">
    <source>
        <dbReference type="ARBA" id="ARBA00012807"/>
    </source>
</evidence>
<dbReference type="EMBL" id="DS999411">
    <property type="protein sequence ID" value="EED36579.1"/>
    <property type="molecule type" value="Genomic_DNA"/>
</dbReference>
<dbReference type="InterPro" id="IPR016009">
    <property type="entry name" value="tRNA_MeTrfase_TRMD/TRM10"/>
</dbReference>
<dbReference type="InterPro" id="IPR023148">
    <property type="entry name" value="tRNA_m1G_MeTrfase_C_sf"/>
</dbReference>
<feature type="binding site" evidence="15 16">
    <location>
        <begin position="134"/>
        <end position="139"/>
    </location>
    <ligand>
        <name>S-adenosyl-L-methionine</name>
        <dbReference type="ChEBI" id="CHEBI:59789"/>
    </ligand>
</feature>
<dbReference type="FunFam" id="3.40.1280.10:FF:000001">
    <property type="entry name" value="tRNA (guanine-N(1)-)-methyltransferase"/>
    <property type="match status" value="1"/>
</dbReference>
<evidence type="ECO:0000256" key="15">
    <source>
        <dbReference type="HAMAP-Rule" id="MF_00605"/>
    </source>
</evidence>
<feature type="domain" description="tRNA methyltransferase TRMD/TRM10-type" evidence="18">
    <location>
        <begin position="3"/>
        <end position="225"/>
    </location>
</feature>
<dbReference type="Gene3D" id="3.40.1280.10">
    <property type="match status" value="1"/>
</dbReference>
<dbReference type="HOGENOM" id="CLU_047363_0_1_6"/>
<dbReference type="FunFam" id="1.10.1270.20:FF:000001">
    <property type="entry name" value="tRNA (guanine-N(1)-)-methyltransferase"/>
    <property type="match status" value="1"/>
</dbReference>
<feature type="binding site" evidence="15 16">
    <location>
        <position position="114"/>
    </location>
    <ligand>
        <name>S-adenosyl-L-methionine</name>
        <dbReference type="ChEBI" id="CHEBI:59789"/>
    </ligand>
</feature>
<evidence type="ECO:0000256" key="3">
    <source>
        <dbReference type="ARBA" id="ARBA00007630"/>
    </source>
</evidence>
<dbReference type="InterPro" id="IPR029026">
    <property type="entry name" value="tRNA_m1G_MTases_N"/>
</dbReference>
<keyword evidence="9 15" id="KW-0808">Transferase</keyword>
<reference evidence="20" key="1">
    <citation type="journal article" date="2013" name="BMC Microbiol.">
        <title>Taxonomy and evolution of bacteriochlorophyll a-containing members of the OM60/NOR5 clade of marine gammaproteobacteria: description of Luminiphilus syltensis gen. nov., sp. nov., reclassification of Haliea rubra as Pseudohaliea rubra gen. nov., comb. nov., and emendation of Chromatocurvus halotolerans.</title>
        <authorList>
            <person name="Spring S."/>
            <person name="Riedel T."/>
            <person name="Sproer C."/>
            <person name="Yan S."/>
            <person name="Harder J."/>
            <person name="Fuchs B.M."/>
        </authorList>
    </citation>
    <scope>NUCLEOTIDE SEQUENCE [LARGE SCALE GENOMIC DNA]</scope>
    <source>
        <strain evidence="20">NOR51-B</strain>
    </source>
</reference>
<evidence type="ECO:0000313" key="20">
    <source>
        <dbReference type="Proteomes" id="UP000004699"/>
    </source>
</evidence>
<dbReference type="RefSeq" id="WP_009021322.1">
    <property type="nucleotide sequence ID" value="NZ_DS999411.1"/>
</dbReference>
<keyword evidence="20" id="KW-1185">Reference proteome</keyword>
<dbReference type="InterPro" id="IPR029028">
    <property type="entry name" value="Alpha/beta_knot_MTases"/>
</dbReference>
<evidence type="ECO:0000256" key="10">
    <source>
        <dbReference type="ARBA" id="ARBA00022691"/>
    </source>
</evidence>
<evidence type="ECO:0000256" key="13">
    <source>
        <dbReference type="ARBA" id="ARBA00033392"/>
    </source>
</evidence>
<protein>
    <recommendedName>
        <fullName evidence="6 15">tRNA (guanine-N(1)-)-methyltransferase</fullName>
        <ecNumber evidence="5 15">2.1.1.228</ecNumber>
    </recommendedName>
    <alternativeName>
        <fullName evidence="12 15">M1G-methyltransferase</fullName>
    </alternativeName>
    <alternativeName>
        <fullName evidence="13 15">tRNA [GM37] methyltransferase</fullName>
    </alternativeName>
</protein>
<dbReference type="SUPFAM" id="SSF75217">
    <property type="entry name" value="alpha/beta knot"/>
    <property type="match status" value="1"/>
</dbReference>
<dbReference type="Proteomes" id="UP000004699">
    <property type="component" value="Unassembled WGS sequence"/>
</dbReference>
<evidence type="ECO:0000256" key="7">
    <source>
        <dbReference type="ARBA" id="ARBA00022490"/>
    </source>
</evidence>
<dbReference type="Gene3D" id="1.10.1270.20">
    <property type="entry name" value="tRNA(m1g37)methyltransferase, domain 2"/>
    <property type="match status" value="1"/>
</dbReference>
<dbReference type="GO" id="GO:0002939">
    <property type="term" value="P:tRNA N1-guanine methylation"/>
    <property type="evidence" value="ECO:0007669"/>
    <property type="project" value="TreeGrafter"/>
</dbReference>
<dbReference type="NCBIfam" id="NF000648">
    <property type="entry name" value="PRK00026.1"/>
    <property type="match status" value="1"/>
</dbReference>
<dbReference type="EC" id="2.1.1.228" evidence="5 15"/>
<evidence type="ECO:0000256" key="17">
    <source>
        <dbReference type="RuleBase" id="RU003464"/>
    </source>
</evidence>
<evidence type="ECO:0000256" key="14">
    <source>
        <dbReference type="ARBA" id="ARBA00047783"/>
    </source>
</evidence>
<dbReference type="PIRSF" id="PIRSF000386">
    <property type="entry name" value="tRNA_mtase"/>
    <property type="match status" value="1"/>
</dbReference>
<organism evidence="19 20">
    <name type="scientific">Luminiphilus syltensis NOR5-1B</name>
    <dbReference type="NCBI Taxonomy" id="565045"/>
    <lineage>
        <taxon>Bacteria</taxon>
        <taxon>Pseudomonadati</taxon>
        <taxon>Pseudomonadota</taxon>
        <taxon>Gammaproteobacteria</taxon>
        <taxon>Cellvibrionales</taxon>
        <taxon>Halieaceae</taxon>
        <taxon>Luminiphilus</taxon>
    </lineage>
</organism>
<evidence type="ECO:0000256" key="12">
    <source>
        <dbReference type="ARBA" id="ARBA00029736"/>
    </source>
</evidence>
<comment type="subcellular location">
    <subcellularLocation>
        <location evidence="2 15 17">Cytoplasm</location>
    </subcellularLocation>
</comment>
<evidence type="ECO:0000256" key="16">
    <source>
        <dbReference type="PIRSR" id="PIRSR000386-1"/>
    </source>
</evidence>
<dbReference type="GO" id="GO:0005829">
    <property type="term" value="C:cytosol"/>
    <property type="evidence" value="ECO:0007669"/>
    <property type="project" value="TreeGrafter"/>
</dbReference>
<accession>B8KXD2</accession>
<evidence type="ECO:0000256" key="1">
    <source>
        <dbReference type="ARBA" id="ARBA00002634"/>
    </source>
</evidence>
<keyword evidence="8 15" id="KW-0489">Methyltransferase</keyword>
<comment type="catalytic activity">
    <reaction evidence="14 15 17">
        <text>guanosine(37) in tRNA + S-adenosyl-L-methionine = N(1)-methylguanosine(37) in tRNA + S-adenosyl-L-homocysteine + H(+)</text>
        <dbReference type="Rhea" id="RHEA:36899"/>
        <dbReference type="Rhea" id="RHEA-COMP:10145"/>
        <dbReference type="Rhea" id="RHEA-COMP:10147"/>
        <dbReference type="ChEBI" id="CHEBI:15378"/>
        <dbReference type="ChEBI" id="CHEBI:57856"/>
        <dbReference type="ChEBI" id="CHEBI:59789"/>
        <dbReference type="ChEBI" id="CHEBI:73542"/>
        <dbReference type="ChEBI" id="CHEBI:74269"/>
        <dbReference type="EC" id="2.1.1.228"/>
    </reaction>
</comment>
<name>B8KXD2_9GAMM</name>
<dbReference type="HAMAP" id="MF_00605">
    <property type="entry name" value="TrmD"/>
    <property type="match status" value="1"/>
</dbReference>
<evidence type="ECO:0000256" key="6">
    <source>
        <dbReference type="ARBA" id="ARBA00014679"/>
    </source>
</evidence>
<sequence>MFRMSVISVFPEMFTALTNWGVVGRAFADKRCELTVHNPRQFALDRHATIDDRPYGGGPGMVMQAPVLDAALEQAKHLVGEAAPVVALSPQGEVLSDALARELAGGPGLVLVAGRYEGMDERFIERSVDREVSIGDFVVSGGELPAMVLMDAVVRLLPGVLGHADSAAEDSFAEGLLDFPHYTRPEMYDGHAVPAVLLSGDHRRIARWRRLQALLRTRERRPDLFVRHSHSDEDLEILRQWDSGNRDW</sequence>
<evidence type="ECO:0000313" key="19">
    <source>
        <dbReference type="EMBL" id="EED36579.1"/>
    </source>
</evidence>
<comment type="similarity">
    <text evidence="3 15 17">Belongs to the RNA methyltransferase TrmD family.</text>
</comment>
<evidence type="ECO:0000256" key="11">
    <source>
        <dbReference type="ARBA" id="ARBA00022694"/>
    </source>
</evidence>
<keyword evidence="7 15" id="KW-0963">Cytoplasm</keyword>
<dbReference type="OrthoDB" id="9807416at2"/>
<dbReference type="InterPro" id="IPR002649">
    <property type="entry name" value="tRNA_m1G_MeTrfase_TrmD"/>
</dbReference>
<evidence type="ECO:0000259" key="18">
    <source>
        <dbReference type="Pfam" id="PF01746"/>
    </source>
</evidence>
<evidence type="ECO:0000256" key="8">
    <source>
        <dbReference type="ARBA" id="ARBA00022603"/>
    </source>
</evidence>
<keyword evidence="10 15" id="KW-0949">S-adenosyl-L-methionine</keyword>
<dbReference type="NCBIfam" id="TIGR00088">
    <property type="entry name" value="trmD"/>
    <property type="match status" value="1"/>
</dbReference>
<dbReference type="GO" id="GO:0052906">
    <property type="term" value="F:tRNA (guanine(37)-N1)-methyltransferase activity"/>
    <property type="evidence" value="ECO:0007669"/>
    <property type="project" value="UniProtKB-UniRule"/>
</dbReference>
<comment type="function">
    <text evidence="1 15 17">Specifically methylates guanosine-37 in various tRNAs.</text>
</comment>
<keyword evidence="11 15" id="KW-0819">tRNA processing</keyword>
<gene>
    <name evidence="15 19" type="primary">trmD</name>
    <name evidence="19" type="ORF">NOR51B_2531</name>
</gene>
<evidence type="ECO:0000256" key="2">
    <source>
        <dbReference type="ARBA" id="ARBA00004496"/>
    </source>
</evidence>
<dbReference type="PANTHER" id="PTHR46417:SF1">
    <property type="entry name" value="TRNA (GUANINE-N(1)-)-METHYLTRANSFERASE"/>
    <property type="match status" value="1"/>
</dbReference>